<dbReference type="PANTHER" id="PTHR33515">
    <property type="entry name" value="RIBOSOME-BINDING FACTOR A, CHLOROPLASTIC-RELATED"/>
    <property type="match status" value="1"/>
</dbReference>
<dbReference type="InterPro" id="IPR023799">
    <property type="entry name" value="RbfA_dom_sf"/>
</dbReference>
<dbReference type="SUPFAM" id="SSF89919">
    <property type="entry name" value="Ribosome-binding factor A, RbfA"/>
    <property type="match status" value="1"/>
</dbReference>
<organism evidence="2 3">
    <name type="scientific">Candidatus Doriopsillibacter californiensis</name>
    <dbReference type="NCBI Taxonomy" id="2970740"/>
    <lineage>
        <taxon>Bacteria</taxon>
        <taxon>Pseudomonadati</taxon>
        <taxon>Pseudomonadota</taxon>
        <taxon>Gammaproteobacteria</taxon>
        <taxon>Candidatus Tethybacterales</taxon>
        <taxon>Candidatus Persebacteraceae</taxon>
        <taxon>Candidatus Doriopsillibacter</taxon>
    </lineage>
</organism>
<name>A0ABT7QLZ1_9GAMM</name>
<reference evidence="2" key="1">
    <citation type="submission" date="2022-08" db="EMBL/GenBank/DDBJ databases">
        <authorList>
            <person name="Dzunkova M."/>
            <person name="La Clair J."/>
            <person name="Tyml T."/>
            <person name="Doud D."/>
            <person name="Schulz F."/>
            <person name="Piquer S."/>
            <person name="Porcel Sanchis D."/>
            <person name="Osborn A."/>
            <person name="Robinson D."/>
            <person name="Louie K.B."/>
            <person name="Bowen B.P."/>
            <person name="Bowers R."/>
            <person name="Lee J."/>
            <person name="Arnau Llombart V."/>
            <person name="Diaz Villanueva W."/>
            <person name="Gosliner T."/>
            <person name="Northen T."/>
            <person name="Cheng J.-F."/>
            <person name="Burkart M.D."/>
            <person name="Woyke T."/>
        </authorList>
    </citation>
    <scope>NUCLEOTIDE SEQUENCE</scope>
    <source>
        <strain evidence="2">Df01</strain>
    </source>
</reference>
<dbReference type="Proteomes" id="UP001168167">
    <property type="component" value="Unassembled WGS sequence"/>
</dbReference>
<protein>
    <submittedName>
        <fullName evidence="2">Ribosome-binding factor A</fullName>
    </submittedName>
</protein>
<dbReference type="InterPro" id="IPR000238">
    <property type="entry name" value="RbfA"/>
</dbReference>
<comment type="caution">
    <text evidence="2">The sequence shown here is derived from an EMBL/GenBank/DDBJ whole genome shotgun (WGS) entry which is preliminary data.</text>
</comment>
<keyword evidence="3" id="KW-1185">Reference proteome</keyword>
<dbReference type="EMBL" id="JANQAO010000003">
    <property type="protein sequence ID" value="MDM5147719.1"/>
    <property type="molecule type" value="Genomic_DNA"/>
</dbReference>
<gene>
    <name evidence="2" type="ORF">NQX30_04975</name>
</gene>
<keyword evidence="1" id="KW-0690">Ribosome biogenesis</keyword>
<evidence type="ECO:0000256" key="1">
    <source>
        <dbReference type="ARBA" id="ARBA00022517"/>
    </source>
</evidence>
<evidence type="ECO:0000313" key="3">
    <source>
        <dbReference type="Proteomes" id="UP001168167"/>
    </source>
</evidence>
<proteinExistence type="predicted"/>
<dbReference type="Pfam" id="PF02033">
    <property type="entry name" value="RBFA"/>
    <property type="match status" value="1"/>
</dbReference>
<dbReference type="InterPro" id="IPR015946">
    <property type="entry name" value="KH_dom-like_a/b"/>
</dbReference>
<dbReference type="Gene3D" id="3.30.300.20">
    <property type="match status" value="1"/>
</dbReference>
<accession>A0ABT7QLZ1</accession>
<reference evidence="2" key="2">
    <citation type="journal article" date="2023" name="Microbiome">
        <title>Synthase-selected sorting approach identifies a beta-lactone synthase in a nudibranch symbiotic bacterium.</title>
        <authorList>
            <person name="Dzunkova M."/>
            <person name="La Clair J.J."/>
            <person name="Tyml T."/>
            <person name="Doud D."/>
            <person name="Schulz F."/>
            <person name="Piquer-Esteban S."/>
            <person name="Porcel Sanchis D."/>
            <person name="Osborn A."/>
            <person name="Robinson D."/>
            <person name="Louie K.B."/>
            <person name="Bowen B.P."/>
            <person name="Bowers R.M."/>
            <person name="Lee J."/>
            <person name="Arnau V."/>
            <person name="Diaz-Villanueva W."/>
            <person name="Stepanauskas R."/>
            <person name="Gosliner T."/>
            <person name="Date S.V."/>
            <person name="Northen T.R."/>
            <person name="Cheng J.F."/>
            <person name="Burkart M.D."/>
            <person name="Woyke T."/>
        </authorList>
    </citation>
    <scope>NUCLEOTIDE SEQUENCE</scope>
    <source>
        <strain evidence="2">Df01</strain>
    </source>
</reference>
<sequence length="121" mass="13179">MKGRRNTSAVKSYPRQHRIASLMQRELASLVAGICGGAMVTVRRISLNGDLSVATVYYTMLAGNAAEVQETLTSQAPRCRKQLADSLNMRATPILVFAPDAEGQVADNIRRFLDNVPLSES</sequence>
<dbReference type="PANTHER" id="PTHR33515:SF1">
    <property type="entry name" value="RIBOSOME-BINDING FACTOR A, CHLOROPLASTIC-RELATED"/>
    <property type="match status" value="1"/>
</dbReference>
<evidence type="ECO:0000313" key="2">
    <source>
        <dbReference type="EMBL" id="MDM5147719.1"/>
    </source>
</evidence>